<evidence type="ECO:0000313" key="3">
    <source>
        <dbReference type="EMBL" id="KAF5353458.1"/>
    </source>
</evidence>
<dbReference type="Proteomes" id="UP000559027">
    <property type="component" value="Unassembled WGS sequence"/>
</dbReference>
<keyword evidence="2" id="KW-0472">Membrane</keyword>
<organism evidence="3 4">
    <name type="scientific">Leucocoprinus leucothites</name>
    <dbReference type="NCBI Taxonomy" id="201217"/>
    <lineage>
        <taxon>Eukaryota</taxon>
        <taxon>Fungi</taxon>
        <taxon>Dikarya</taxon>
        <taxon>Basidiomycota</taxon>
        <taxon>Agaricomycotina</taxon>
        <taxon>Agaricomycetes</taxon>
        <taxon>Agaricomycetidae</taxon>
        <taxon>Agaricales</taxon>
        <taxon>Agaricineae</taxon>
        <taxon>Agaricaceae</taxon>
        <taxon>Leucocoprinus</taxon>
    </lineage>
</organism>
<protein>
    <recommendedName>
        <fullName evidence="5">Transmembrane protein</fullName>
    </recommendedName>
</protein>
<feature type="compositionally biased region" description="Basic and acidic residues" evidence="1">
    <location>
        <begin position="345"/>
        <end position="360"/>
    </location>
</feature>
<evidence type="ECO:0000256" key="2">
    <source>
        <dbReference type="SAM" id="Phobius"/>
    </source>
</evidence>
<accession>A0A8H5FYH8</accession>
<evidence type="ECO:0008006" key="5">
    <source>
        <dbReference type="Google" id="ProtNLM"/>
    </source>
</evidence>
<comment type="caution">
    <text evidence="3">The sequence shown here is derived from an EMBL/GenBank/DDBJ whole genome shotgun (WGS) entry which is preliminary data.</text>
</comment>
<feature type="compositionally biased region" description="Polar residues" evidence="1">
    <location>
        <begin position="227"/>
        <end position="244"/>
    </location>
</feature>
<evidence type="ECO:0000313" key="4">
    <source>
        <dbReference type="Proteomes" id="UP000559027"/>
    </source>
</evidence>
<keyword evidence="4" id="KW-1185">Reference proteome</keyword>
<dbReference type="EMBL" id="JAACJO010000010">
    <property type="protein sequence ID" value="KAF5353458.1"/>
    <property type="molecule type" value="Genomic_DNA"/>
</dbReference>
<keyword evidence="2" id="KW-1133">Transmembrane helix</keyword>
<feature type="compositionally biased region" description="Polar residues" evidence="1">
    <location>
        <begin position="56"/>
        <end position="66"/>
    </location>
</feature>
<evidence type="ECO:0000256" key="1">
    <source>
        <dbReference type="SAM" id="MobiDB-lite"/>
    </source>
</evidence>
<name>A0A8H5FYH8_9AGAR</name>
<keyword evidence="2" id="KW-0812">Transmembrane</keyword>
<feature type="region of interest" description="Disordered" evidence="1">
    <location>
        <begin position="47"/>
        <end position="71"/>
    </location>
</feature>
<feature type="region of interest" description="Disordered" evidence="1">
    <location>
        <begin position="334"/>
        <end position="360"/>
    </location>
</feature>
<gene>
    <name evidence="3" type="ORF">D9756_007914</name>
</gene>
<feature type="transmembrane region" description="Helical" evidence="2">
    <location>
        <begin position="152"/>
        <end position="173"/>
    </location>
</feature>
<reference evidence="3 4" key="1">
    <citation type="journal article" date="2020" name="ISME J.">
        <title>Uncovering the hidden diversity of litter-decomposition mechanisms in mushroom-forming fungi.</title>
        <authorList>
            <person name="Floudas D."/>
            <person name="Bentzer J."/>
            <person name="Ahren D."/>
            <person name="Johansson T."/>
            <person name="Persson P."/>
            <person name="Tunlid A."/>
        </authorList>
    </citation>
    <scope>NUCLEOTIDE SEQUENCE [LARGE SCALE GENOMIC DNA]</scope>
    <source>
        <strain evidence="3 4">CBS 146.42</strain>
    </source>
</reference>
<proteinExistence type="predicted"/>
<feature type="region of interest" description="Disordered" evidence="1">
    <location>
        <begin position="212"/>
        <end position="290"/>
    </location>
</feature>
<sequence length="360" mass="39108">MDFPFDLPLPDLPMERRTRRASKYLAERTRTYKISNFENSRDSWDIRRTSRSSTTGPTASFHNVNASPFKPIVPTPMTSSDSTIKSPGNNLHSQSSHSVSILDFVSTSSFHPSLSSSLLLQSTARTMSTVPASVPTPVGDAALHDNSNLLKIVIPICVVSSLLIVGLVILSFIRCKRRKQGNGAASANGSRSDIHPFQIRNENREDTIAGSKVAFGTPEPNTERAWTPTTEQIPDTESESSTPSIFGDTTPFLPQPSPTRNRSESPLQPIAESPVTTRGPSAPVARSRAVTKPRTGITLVPREQQLENQVLTMMNKIDAIEAAIAHLPIVPSGALTGPTNSFDGEVPHDNPHDRPPDYTS</sequence>
<dbReference type="AlphaFoldDB" id="A0A8H5FYH8"/>